<dbReference type="SUPFAM" id="SSF143011">
    <property type="entry name" value="RelE-like"/>
    <property type="match status" value="1"/>
</dbReference>
<sequence length="38" mass="4515">MGDHRVRYQVDDGRLLVLVITISTRDDVHEMVRRHLGR</sequence>
<dbReference type="Proteomes" id="UP000569329">
    <property type="component" value="Unassembled WGS sequence"/>
</dbReference>
<dbReference type="AlphaFoldDB" id="A0A839E672"/>
<keyword evidence="1" id="KW-0255">Endonuclease</keyword>
<proteinExistence type="predicted"/>
<protein>
    <submittedName>
        <fullName evidence="1">mRNA-degrading endonuclease RelE of RelBE toxin-antitoxin system</fullName>
    </submittedName>
</protein>
<evidence type="ECO:0000313" key="1">
    <source>
        <dbReference type="EMBL" id="MBA8827365.1"/>
    </source>
</evidence>
<organism evidence="1 2">
    <name type="scientific">Halosaccharopolyspora lacisalsi</name>
    <dbReference type="NCBI Taxonomy" id="1000566"/>
    <lineage>
        <taxon>Bacteria</taxon>
        <taxon>Bacillati</taxon>
        <taxon>Actinomycetota</taxon>
        <taxon>Actinomycetes</taxon>
        <taxon>Pseudonocardiales</taxon>
        <taxon>Pseudonocardiaceae</taxon>
        <taxon>Halosaccharopolyspora</taxon>
    </lineage>
</organism>
<dbReference type="EMBL" id="JACGWZ010000008">
    <property type="protein sequence ID" value="MBA8827365.1"/>
    <property type="molecule type" value="Genomic_DNA"/>
</dbReference>
<accession>A0A839E672</accession>
<reference evidence="1 2" key="1">
    <citation type="submission" date="2020-07" db="EMBL/GenBank/DDBJ databases">
        <title>Sequencing the genomes of 1000 actinobacteria strains.</title>
        <authorList>
            <person name="Klenk H.-P."/>
        </authorList>
    </citation>
    <scope>NUCLEOTIDE SEQUENCE [LARGE SCALE GENOMIC DNA]</scope>
    <source>
        <strain evidence="1 2">DSM 45975</strain>
    </source>
</reference>
<keyword evidence="1" id="KW-0378">Hydrolase</keyword>
<keyword evidence="1" id="KW-0540">Nuclease</keyword>
<name>A0A839E672_9PSEU</name>
<evidence type="ECO:0000313" key="2">
    <source>
        <dbReference type="Proteomes" id="UP000569329"/>
    </source>
</evidence>
<dbReference type="GO" id="GO:0004519">
    <property type="term" value="F:endonuclease activity"/>
    <property type="evidence" value="ECO:0007669"/>
    <property type="project" value="UniProtKB-KW"/>
</dbReference>
<keyword evidence="2" id="KW-1185">Reference proteome</keyword>
<dbReference type="Gene3D" id="3.30.2310.20">
    <property type="entry name" value="RelE-like"/>
    <property type="match status" value="1"/>
</dbReference>
<gene>
    <name evidence="1" type="ORF">FHX42_004761</name>
</gene>
<dbReference type="InterPro" id="IPR035093">
    <property type="entry name" value="RelE/ParE_toxin_dom_sf"/>
</dbReference>
<comment type="caution">
    <text evidence="1">The sequence shown here is derived from an EMBL/GenBank/DDBJ whole genome shotgun (WGS) entry which is preliminary data.</text>
</comment>